<dbReference type="GO" id="GO:0005524">
    <property type="term" value="F:ATP binding"/>
    <property type="evidence" value="ECO:0007669"/>
    <property type="project" value="UniProtKB-KW"/>
</dbReference>
<evidence type="ECO:0000313" key="2">
    <source>
        <dbReference type="EMBL" id="MBL0745933.1"/>
    </source>
</evidence>
<gene>
    <name evidence="2" type="ORF">JI741_32165</name>
</gene>
<feature type="domain" description="Schlafen AlbA-2" evidence="1">
    <location>
        <begin position="48"/>
        <end position="169"/>
    </location>
</feature>
<organism evidence="2 3">
    <name type="scientific">Chryseolinea lacunae</name>
    <dbReference type="NCBI Taxonomy" id="2801331"/>
    <lineage>
        <taxon>Bacteria</taxon>
        <taxon>Pseudomonadati</taxon>
        <taxon>Bacteroidota</taxon>
        <taxon>Cytophagia</taxon>
        <taxon>Cytophagales</taxon>
        <taxon>Fulvivirgaceae</taxon>
        <taxon>Chryseolinea</taxon>
    </lineage>
</organism>
<dbReference type="InterPro" id="IPR038461">
    <property type="entry name" value="Schlafen_AlbA_2_dom_sf"/>
</dbReference>
<sequence>MKWPLLGAFCFGGQGIGQDKPVKSFSPIRMKIETITDIDNLITSEIQENSGLEYKRAQAIDDKDEISKDVSAMANAGGGTIIYGVAEYPKQHAKSYYPERRDPITNRNHEYLEQVINSNIEPRVKASVLAISDPNGGFIFVVNVEQGETAHQAKDNRYYRRYNFQNQPMRDYEVRDIMNRSKHPVVRMSFRFEGELLIATLVNEGQVLARNMRCLYRIPKFWLRDSPIGASVELIRHTLRGDHDYHIIDDAVDHVLHSGLSIEIKRHIITEMFHKSTTQRLSWPRHQPISDIAPVIYWKVYADNAKAVEGEMSFDDCLANSKRIGNTQ</sequence>
<dbReference type="Gene3D" id="3.30.950.30">
    <property type="entry name" value="Schlafen, AAA domain"/>
    <property type="match status" value="1"/>
</dbReference>
<evidence type="ECO:0000259" key="1">
    <source>
        <dbReference type="Pfam" id="PF04326"/>
    </source>
</evidence>
<dbReference type="Pfam" id="PF04326">
    <property type="entry name" value="SLFN_AlbA_2"/>
    <property type="match status" value="1"/>
</dbReference>
<reference evidence="2 3" key="1">
    <citation type="submission" date="2021-01" db="EMBL/GenBank/DDBJ databases">
        <title>Chryseolinea sp. Jin1 Genome sequencing and assembly.</title>
        <authorList>
            <person name="Kim I."/>
        </authorList>
    </citation>
    <scope>NUCLEOTIDE SEQUENCE [LARGE SCALE GENOMIC DNA]</scope>
    <source>
        <strain evidence="2 3">Jin1</strain>
    </source>
</reference>
<comment type="caution">
    <text evidence="2">The sequence shown here is derived from an EMBL/GenBank/DDBJ whole genome shotgun (WGS) entry which is preliminary data.</text>
</comment>
<evidence type="ECO:0000313" key="3">
    <source>
        <dbReference type="Proteomes" id="UP000613030"/>
    </source>
</evidence>
<proteinExistence type="predicted"/>
<dbReference type="PANTHER" id="PTHR30595">
    <property type="entry name" value="GLPR-RELATED TRANSCRIPTIONAL REPRESSOR"/>
    <property type="match status" value="1"/>
</dbReference>
<accession>A0ABS1L3B6</accession>
<keyword evidence="3" id="KW-1185">Reference proteome</keyword>
<dbReference type="InterPro" id="IPR007421">
    <property type="entry name" value="Schlafen_AlbA_2_dom"/>
</dbReference>
<dbReference type="RefSeq" id="WP_202016675.1">
    <property type="nucleotide sequence ID" value="NZ_JAERRB010000022.1"/>
</dbReference>
<dbReference type="PANTHER" id="PTHR30595:SF6">
    <property type="entry name" value="SCHLAFEN ALBA-2 DOMAIN-CONTAINING PROTEIN"/>
    <property type="match status" value="1"/>
</dbReference>
<dbReference type="Proteomes" id="UP000613030">
    <property type="component" value="Unassembled WGS sequence"/>
</dbReference>
<protein>
    <submittedName>
        <fullName evidence="2">ATP-binding protein</fullName>
    </submittedName>
</protein>
<keyword evidence="2" id="KW-0547">Nucleotide-binding</keyword>
<name>A0ABS1L3B6_9BACT</name>
<dbReference type="EMBL" id="JAERRB010000022">
    <property type="protein sequence ID" value="MBL0745933.1"/>
    <property type="molecule type" value="Genomic_DNA"/>
</dbReference>
<keyword evidence="2" id="KW-0067">ATP-binding</keyword>